<dbReference type="AlphaFoldDB" id="A0A8C4NEK5"/>
<dbReference type="InterPro" id="IPR001715">
    <property type="entry name" value="CH_dom"/>
</dbReference>
<dbReference type="SUPFAM" id="SSF47576">
    <property type="entry name" value="Calponin-homology domain, CH-domain"/>
    <property type="match status" value="1"/>
</dbReference>
<proteinExistence type="predicted"/>
<reference evidence="3" key="1">
    <citation type="submission" date="2025-08" db="UniProtKB">
        <authorList>
            <consortium name="Ensembl"/>
        </authorList>
    </citation>
    <scope>IDENTIFICATION</scope>
</reference>
<evidence type="ECO:0000259" key="2">
    <source>
        <dbReference type="PROSITE" id="PS50021"/>
    </source>
</evidence>
<protein>
    <recommendedName>
        <fullName evidence="2">Calponin-homology (CH) domain-containing protein</fullName>
    </recommendedName>
</protein>
<evidence type="ECO:0000313" key="4">
    <source>
        <dbReference type="Proteomes" id="UP000694388"/>
    </source>
</evidence>
<feature type="compositionally biased region" description="Low complexity" evidence="1">
    <location>
        <begin position="59"/>
        <end position="74"/>
    </location>
</feature>
<feature type="compositionally biased region" description="Pro residues" evidence="1">
    <location>
        <begin position="1"/>
        <end position="19"/>
    </location>
</feature>
<dbReference type="PROSITE" id="PS50021">
    <property type="entry name" value="CH"/>
    <property type="match status" value="1"/>
</dbReference>
<keyword evidence="4" id="KW-1185">Reference proteome</keyword>
<dbReference type="InterPro" id="IPR036872">
    <property type="entry name" value="CH_dom_sf"/>
</dbReference>
<reference evidence="3" key="2">
    <citation type="submission" date="2025-09" db="UniProtKB">
        <authorList>
            <consortium name="Ensembl"/>
        </authorList>
    </citation>
    <scope>IDENTIFICATION</scope>
</reference>
<dbReference type="Pfam" id="PF00307">
    <property type="entry name" value="CH"/>
    <property type="match status" value="1"/>
</dbReference>
<sequence length="259" mass="28240">SPSTPPLLSSPPQPAPPPHSGHRPSLSRPRRSAGIHPVPAAGQVGGSELRRFVKQTPCSRFSGSSPGRTSRSGTPLGGGERAEGVIWCYKQRRLPRSGCAGERWRWRRTSDRFRGKRAARRQLRRRSEVLIDPGAHGRVVHGMSSAEQTVTWLITLGVLHSPKKRISEPEGFLRLALLDGVVLCRLLERLMPGSIERVISEPKSEQDCVTNIREFLKGLSAVNVEFLSAGNISCQVGNLKGCLFPGSGCLIGLSTFPFL</sequence>
<evidence type="ECO:0000313" key="3">
    <source>
        <dbReference type="Ensembl" id="ENSEBUP00000004846.1"/>
    </source>
</evidence>
<organism evidence="3 4">
    <name type="scientific">Eptatretus burgeri</name>
    <name type="common">Inshore hagfish</name>
    <dbReference type="NCBI Taxonomy" id="7764"/>
    <lineage>
        <taxon>Eukaryota</taxon>
        <taxon>Metazoa</taxon>
        <taxon>Chordata</taxon>
        <taxon>Craniata</taxon>
        <taxon>Vertebrata</taxon>
        <taxon>Cyclostomata</taxon>
        <taxon>Myxini</taxon>
        <taxon>Myxiniformes</taxon>
        <taxon>Myxinidae</taxon>
        <taxon>Eptatretinae</taxon>
        <taxon>Eptatretus</taxon>
    </lineage>
</organism>
<accession>A0A8C4NEK5</accession>
<dbReference type="Ensembl" id="ENSEBUT00000005284.1">
    <property type="protein sequence ID" value="ENSEBUP00000004846.1"/>
    <property type="gene ID" value="ENSEBUG00000003366.1"/>
</dbReference>
<evidence type="ECO:0000256" key="1">
    <source>
        <dbReference type="SAM" id="MobiDB-lite"/>
    </source>
</evidence>
<feature type="region of interest" description="Disordered" evidence="1">
    <location>
        <begin position="1"/>
        <end position="78"/>
    </location>
</feature>
<dbReference type="GeneTree" id="ENSGT00940000155360"/>
<feature type="domain" description="Calponin-homology (CH)" evidence="2">
    <location>
        <begin position="143"/>
        <end position="259"/>
    </location>
</feature>
<name>A0A8C4NEK5_EPTBU</name>
<dbReference type="Proteomes" id="UP000694388">
    <property type="component" value="Unplaced"/>
</dbReference>
<dbReference type="Gene3D" id="1.10.418.10">
    <property type="entry name" value="Calponin-like domain"/>
    <property type="match status" value="1"/>
</dbReference>